<dbReference type="Pfam" id="PF05133">
    <property type="entry name" value="SPP1_portal"/>
    <property type="match status" value="1"/>
</dbReference>
<gene>
    <name evidence="2" type="ORF">CJ240_05755</name>
</gene>
<proteinExistence type="predicted"/>
<reference evidence="2 3" key="1">
    <citation type="submission" date="2017-09" db="EMBL/GenBank/DDBJ databases">
        <title>Bacterial strain isolated from the female urinary microbiota.</title>
        <authorList>
            <person name="Thomas-White K."/>
            <person name="Kumar N."/>
            <person name="Forster S."/>
            <person name="Putonti C."/>
            <person name="Lawley T."/>
            <person name="Wolfe A.J."/>
        </authorList>
    </citation>
    <scope>NUCLEOTIDE SEQUENCE [LARGE SCALE GENOMIC DNA]</scope>
    <source>
        <strain evidence="2 3">UMB0744</strain>
    </source>
</reference>
<feature type="region of interest" description="Disordered" evidence="1">
    <location>
        <begin position="481"/>
        <end position="514"/>
    </location>
</feature>
<feature type="compositionally biased region" description="Polar residues" evidence="1">
    <location>
        <begin position="499"/>
        <end position="514"/>
    </location>
</feature>
<evidence type="ECO:0000256" key="1">
    <source>
        <dbReference type="SAM" id="MobiDB-lite"/>
    </source>
</evidence>
<evidence type="ECO:0000313" key="2">
    <source>
        <dbReference type="EMBL" id="PMB89270.1"/>
    </source>
</evidence>
<evidence type="ECO:0008006" key="4">
    <source>
        <dbReference type="Google" id="ProtNLM"/>
    </source>
</evidence>
<dbReference type="RefSeq" id="WP_102184316.1">
    <property type="nucleotide sequence ID" value="NZ_PNGC01000002.1"/>
</dbReference>
<dbReference type="Proteomes" id="UP000243201">
    <property type="component" value="Unassembled WGS sequence"/>
</dbReference>
<name>A0ABX4UNJ2_9ACTO</name>
<protein>
    <recommendedName>
        <fullName evidence="4">Phage portal protein</fullName>
    </recommendedName>
</protein>
<keyword evidence="3" id="KW-1185">Reference proteome</keyword>
<accession>A0ABX4UNJ2</accession>
<organism evidence="2 3">
    <name type="scientific">Varibaculum cambriense</name>
    <dbReference type="NCBI Taxonomy" id="184870"/>
    <lineage>
        <taxon>Bacteria</taxon>
        <taxon>Bacillati</taxon>
        <taxon>Actinomycetota</taxon>
        <taxon>Actinomycetes</taxon>
        <taxon>Actinomycetales</taxon>
        <taxon>Actinomycetaceae</taxon>
        <taxon>Varibaculum</taxon>
    </lineage>
</organism>
<dbReference type="EMBL" id="PNGC01000002">
    <property type="protein sequence ID" value="PMB89270.1"/>
    <property type="molecule type" value="Genomic_DNA"/>
</dbReference>
<comment type="caution">
    <text evidence="2">The sequence shown here is derived from an EMBL/GenBank/DDBJ whole genome shotgun (WGS) entry which is preliminary data.</text>
</comment>
<dbReference type="InterPro" id="IPR021145">
    <property type="entry name" value="Portal_protein_SPP1_Gp6-like"/>
</dbReference>
<sequence>MNTETNLDPYLHDKTGTWPPPKWAPIYKQMNTWASWWNGNPKMGTVNHFNNRETQGNRPSRPDLHIPIAADLARTSADLLYSTPPVIATEDKDTPTDEAITTYQDLGLLDELLSGAEVGATMGGRFHRVTIDPAVSNRPFLTTIDPNCVIPTFTWGRLTAATCWTVIAQENTVTWRHVEHHHLDSQGNGLIEHALYEGTPTHIGHRVPLTDRPETTPLAATVNEQAQANQPLTPGLFITYYPNLTPQRRWRALPHATHLGRSDLDGLDGLMDALDETYSSWMRDLRLGKARVLIAKDLLEQDASGQPVFDLDQEIFTPLDGLIPAKADQLALQPVQFQIRVTEHLATIQELTAQIVRAAGYSQATFAEHDNDTDVTATEIKAREKRTLTTRDRKIRLETRALTETIHKMLTIDHALNPGENLDPESIKITFPPLAQESIANLSQTAATLKNASLTSLQTALELLHPEWDAQQVSEETARIQNENQTIIDPEQWRPRTGKTLTNTKETSETSGQE</sequence>
<evidence type="ECO:0000313" key="3">
    <source>
        <dbReference type="Proteomes" id="UP000243201"/>
    </source>
</evidence>